<sequence length="334" mass="35638">MTDVPTRLLPGQACMVFPADAVYVAHGVNMGDGLGLPDDVCAGDVYELEPGTEPLRLVVARAAKAQQVATGSGLGQPGDPVRVVARYTLMGDDANRVELLLLALEGSGDGLFALPLSPMAAGLGYTLVKVEDAPEETPLSDLLCVSFARGTMITMANGSQRPIETLTAGDRVLTRDHGPQPVRWVGNATLRAVGAFAPVVITSGAMGNAGDLIVSQHHRMFLYQRQRTPGLPTSELLVQAKHLVNGETIFLREGAFVDYFSLVFERHEIIYAEGVPAESLMVTEAVVNRLPVELSAEVRARFPGLSQNQHFGTEAGRQELEEIGLGRRESAGGK</sequence>
<name>A0ABQ3F7N3_9RHOB</name>
<dbReference type="InterPro" id="IPR036844">
    <property type="entry name" value="Hint_dom_sf"/>
</dbReference>
<dbReference type="Proteomes" id="UP000658305">
    <property type="component" value="Unassembled WGS sequence"/>
</dbReference>
<evidence type="ECO:0000313" key="3">
    <source>
        <dbReference type="Proteomes" id="UP000658305"/>
    </source>
</evidence>
<accession>A0ABQ3F7N3</accession>
<dbReference type="SUPFAM" id="SSF51294">
    <property type="entry name" value="Hedgehog/intein (Hint) domain"/>
    <property type="match status" value="1"/>
</dbReference>
<dbReference type="RefSeq" id="WP_229825195.1">
    <property type="nucleotide sequence ID" value="NZ_BMYI01000001.1"/>
</dbReference>
<proteinExistence type="predicted"/>
<gene>
    <name evidence="2" type="ORF">GCM10007291_06230</name>
</gene>
<evidence type="ECO:0000259" key="1">
    <source>
        <dbReference type="Pfam" id="PF13403"/>
    </source>
</evidence>
<feature type="domain" description="Hedgehog/Intein (Hint)" evidence="1">
    <location>
        <begin position="146"/>
        <end position="282"/>
    </location>
</feature>
<dbReference type="Pfam" id="PF13403">
    <property type="entry name" value="Hint_2"/>
    <property type="match status" value="1"/>
</dbReference>
<evidence type="ECO:0000313" key="2">
    <source>
        <dbReference type="EMBL" id="GHC11983.1"/>
    </source>
</evidence>
<dbReference type="InterPro" id="IPR028992">
    <property type="entry name" value="Hedgehog/Intein_dom"/>
</dbReference>
<reference evidence="3" key="1">
    <citation type="journal article" date="2019" name="Int. J. Syst. Evol. Microbiol.">
        <title>The Global Catalogue of Microorganisms (GCM) 10K type strain sequencing project: providing services to taxonomists for standard genome sequencing and annotation.</title>
        <authorList>
            <consortium name="The Broad Institute Genomics Platform"/>
            <consortium name="The Broad Institute Genome Sequencing Center for Infectious Disease"/>
            <person name="Wu L."/>
            <person name="Ma J."/>
        </authorList>
    </citation>
    <scope>NUCLEOTIDE SEQUENCE [LARGE SCALE GENOMIC DNA]</scope>
    <source>
        <strain evidence="3">KCTC 23298</strain>
    </source>
</reference>
<dbReference type="EMBL" id="BMYI01000001">
    <property type="protein sequence ID" value="GHC11983.1"/>
    <property type="molecule type" value="Genomic_DNA"/>
</dbReference>
<protein>
    <recommendedName>
        <fullName evidence="1">Hedgehog/Intein (Hint) domain-containing protein</fullName>
    </recommendedName>
</protein>
<organism evidence="2 3">
    <name type="scientific">Gemmobacter nanjingensis</name>
    <dbReference type="NCBI Taxonomy" id="488454"/>
    <lineage>
        <taxon>Bacteria</taxon>
        <taxon>Pseudomonadati</taxon>
        <taxon>Pseudomonadota</taxon>
        <taxon>Alphaproteobacteria</taxon>
        <taxon>Rhodobacterales</taxon>
        <taxon>Paracoccaceae</taxon>
        <taxon>Gemmobacter</taxon>
    </lineage>
</organism>
<comment type="caution">
    <text evidence="2">The sequence shown here is derived from an EMBL/GenBank/DDBJ whole genome shotgun (WGS) entry which is preliminary data.</text>
</comment>
<dbReference type="Gene3D" id="2.170.16.10">
    <property type="entry name" value="Hedgehog/Intein (Hint) domain"/>
    <property type="match status" value="1"/>
</dbReference>
<keyword evidence="3" id="KW-1185">Reference proteome</keyword>